<dbReference type="Gene3D" id="3.60.40.10">
    <property type="entry name" value="PPM-type phosphatase domain"/>
    <property type="match status" value="1"/>
</dbReference>
<protein>
    <recommendedName>
        <fullName evidence="1">PPM-type phosphatase domain-containing protein</fullName>
    </recommendedName>
</protein>
<proteinExistence type="predicted"/>
<dbReference type="AlphaFoldDB" id="A0A6B2L221"/>
<organism evidence="2">
    <name type="scientific">Arcella intermedia</name>
    <dbReference type="NCBI Taxonomy" id="1963864"/>
    <lineage>
        <taxon>Eukaryota</taxon>
        <taxon>Amoebozoa</taxon>
        <taxon>Tubulinea</taxon>
        <taxon>Elardia</taxon>
        <taxon>Arcellinida</taxon>
        <taxon>Sphaerothecina</taxon>
        <taxon>Arcellidae</taxon>
        <taxon>Arcella</taxon>
    </lineage>
</organism>
<accession>A0A6B2L221</accession>
<dbReference type="InterPro" id="IPR053287">
    <property type="entry name" value="PP2C-like_domain"/>
</dbReference>
<evidence type="ECO:0000259" key="1">
    <source>
        <dbReference type="SMART" id="SM00332"/>
    </source>
</evidence>
<dbReference type="Pfam" id="PF13672">
    <property type="entry name" value="PP2C_2"/>
    <property type="match status" value="1"/>
</dbReference>
<dbReference type="EMBL" id="GIBP01002063">
    <property type="protein sequence ID" value="NDV31032.1"/>
    <property type="molecule type" value="Transcribed_RNA"/>
</dbReference>
<dbReference type="InterPro" id="IPR036305">
    <property type="entry name" value="RGS_sf"/>
</dbReference>
<dbReference type="PANTHER" id="PTHR21586">
    <property type="entry name" value="TIPA"/>
    <property type="match status" value="1"/>
</dbReference>
<dbReference type="InterPro" id="IPR036457">
    <property type="entry name" value="PPM-type-like_dom_sf"/>
</dbReference>
<dbReference type="SMART" id="SM00332">
    <property type="entry name" value="PP2Cc"/>
    <property type="match status" value="1"/>
</dbReference>
<dbReference type="SUPFAM" id="SSF81606">
    <property type="entry name" value="PP2C-like"/>
    <property type="match status" value="1"/>
</dbReference>
<dbReference type="PANTHER" id="PTHR21586:SF0">
    <property type="entry name" value="PP2C-LIKE DOMAIN-CONTAINING PROTEIN CG9801"/>
    <property type="match status" value="1"/>
</dbReference>
<reference evidence="2" key="1">
    <citation type="journal article" date="2020" name="J. Eukaryot. Microbiol.">
        <title>De novo Sequencing, Assembly and Annotation of the Transcriptome for the Free-Living Testate Amoeba Arcella intermedia.</title>
        <authorList>
            <person name="Ribeiro G.M."/>
            <person name="Porfirio-Sousa A.L."/>
            <person name="Maurer-Alcala X.X."/>
            <person name="Katz L.A."/>
            <person name="Lahr D.J.G."/>
        </authorList>
    </citation>
    <scope>NUCLEOTIDE SEQUENCE</scope>
</reference>
<evidence type="ECO:0000313" key="2">
    <source>
        <dbReference type="EMBL" id="NDV31032.1"/>
    </source>
</evidence>
<name>A0A6B2L221_9EUKA</name>
<dbReference type="SUPFAM" id="SSF48097">
    <property type="entry name" value="Regulator of G-protein signaling, RGS"/>
    <property type="match status" value="1"/>
</dbReference>
<feature type="domain" description="PPM-type phosphatase" evidence="1">
    <location>
        <begin position="6"/>
        <end position="235"/>
    </location>
</feature>
<sequence length="472" mass="53863">MGMYCETEVTYPKRSLGSMVLCDAFRAARVGNRITTVICDGCSWGPRSHEASQKASKTFCDYMSSETLHEKTDTSDALMVHLQNALFAAHKSIAHDKAGNNVFQAGTTTLCGGVLAKLDSEVDEWAFVCISVGDSKAFHWSAANRKVKDITWGNRFDARDPSDCGGRIGPYSPQGEPDLRNLRFYFAACNKDDLIMVVTDGIYDNLDPEHLGMDPRSVSKEYDYDSWDDMPNILVKQAKEDYVVAQIEKFIESSETKSPQEITKKLILNSFMVTERSRTYMENHPNEAEPKSYKAFPGKMDHVTCITIKIKSLEEVEVDADEQLKNLRQRLSHPKQKRIGSGIFKKTLYRSPNKKKEELEGMEFKNLSPSAPIHKKFIEYLRKRLAFEQYQLYEDILDFETCECDGKEMEEKAKLLFEKCTIYAGNPSLIQELKDRIGKSNFSLEMFLPIKTETLQILESMFLEFKISKSKK</sequence>
<dbReference type="InterPro" id="IPR001932">
    <property type="entry name" value="PPM-type_phosphatase-like_dom"/>
</dbReference>